<protein>
    <submittedName>
        <fullName evidence="1">Uncharacterized protein</fullName>
    </submittedName>
</protein>
<gene>
    <name evidence="1" type="ORF">H3Z74_01915</name>
</gene>
<sequence>MAQTQQSFVNKKDGPIYISVEIWPECFELEPGDKLTLIWDAPDKEDAAQVDFVNDRELVVWPNGEIDDMQFLINGEPAGDRSWVFKHK</sequence>
<name>A0A7H0LK28_9SPHN</name>
<keyword evidence="2" id="KW-1185">Reference proteome</keyword>
<dbReference type="EMBL" id="CP061038">
    <property type="protein sequence ID" value="QNQ10031.1"/>
    <property type="molecule type" value="Genomic_DNA"/>
</dbReference>
<dbReference type="AlphaFoldDB" id="A0A7H0LK28"/>
<proteinExistence type="predicted"/>
<dbReference type="Proteomes" id="UP000516148">
    <property type="component" value="Chromosome"/>
</dbReference>
<evidence type="ECO:0000313" key="2">
    <source>
        <dbReference type="Proteomes" id="UP000516148"/>
    </source>
</evidence>
<accession>A0A7H0LK28</accession>
<organism evidence="1 2">
    <name type="scientific">Sphingomonas alpina</name>
    <dbReference type="NCBI Taxonomy" id="653931"/>
    <lineage>
        <taxon>Bacteria</taxon>
        <taxon>Pseudomonadati</taxon>
        <taxon>Pseudomonadota</taxon>
        <taxon>Alphaproteobacteria</taxon>
        <taxon>Sphingomonadales</taxon>
        <taxon>Sphingomonadaceae</taxon>
        <taxon>Sphingomonas</taxon>
    </lineage>
</organism>
<reference evidence="1 2" key="1">
    <citation type="submission" date="2020-09" db="EMBL/GenBank/DDBJ databases">
        <title>Sphingomonas sp., a new species isolated from pork steak.</title>
        <authorList>
            <person name="Heidler von Heilborn D."/>
        </authorList>
    </citation>
    <scope>NUCLEOTIDE SEQUENCE [LARGE SCALE GENOMIC DNA]</scope>
    <source>
        <strain evidence="2">S8-3T</strain>
    </source>
</reference>
<dbReference type="RefSeq" id="WP_187762338.1">
    <property type="nucleotide sequence ID" value="NZ_CP061038.1"/>
</dbReference>
<evidence type="ECO:0000313" key="1">
    <source>
        <dbReference type="EMBL" id="QNQ10031.1"/>
    </source>
</evidence>
<dbReference type="KEGG" id="spap:H3Z74_01915"/>